<dbReference type="PRINTS" id="PR00325">
    <property type="entry name" value="GERMIN"/>
</dbReference>
<evidence type="ECO:0000259" key="8">
    <source>
        <dbReference type="SMART" id="SM00835"/>
    </source>
</evidence>
<dbReference type="STRING" id="745531.A0A0C3SEW7"/>
<evidence type="ECO:0000256" key="3">
    <source>
        <dbReference type="ARBA" id="ARBA00022525"/>
    </source>
</evidence>
<dbReference type="Pfam" id="PF00190">
    <property type="entry name" value="Cupin_1"/>
    <property type="match status" value="1"/>
</dbReference>
<dbReference type="EMBL" id="KN840449">
    <property type="protein sequence ID" value="KIP11055.1"/>
    <property type="molecule type" value="Genomic_DNA"/>
</dbReference>
<comment type="similarity">
    <text evidence="2">Belongs to the germin family.</text>
</comment>
<keyword evidence="5" id="KW-0464">Manganese</keyword>
<keyword evidence="3" id="KW-0964">Secreted</keyword>
<dbReference type="InterPro" id="IPR014710">
    <property type="entry name" value="RmlC-like_jellyroll"/>
</dbReference>
<organism evidence="9 10">
    <name type="scientific">Phlebiopsis gigantea (strain 11061_1 CR5-6)</name>
    <name type="common">White-rot fungus</name>
    <name type="synonym">Peniophora gigantea</name>
    <dbReference type="NCBI Taxonomy" id="745531"/>
    <lineage>
        <taxon>Eukaryota</taxon>
        <taxon>Fungi</taxon>
        <taxon>Dikarya</taxon>
        <taxon>Basidiomycota</taxon>
        <taxon>Agaricomycotina</taxon>
        <taxon>Agaricomycetes</taxon>
        <taxon>Polyporales</taxon>
        <taxon>Phanerochaetaceae</taxon>
        <taxon>Phlebiopsis</taxon>
    </lineage>
</organism>
<dbReference type="GO" id="GO:0005576">
    <property type="term" value="C:extracellular region"/>
    <property type="evidence" value="ECO:0007669"/>
    <property type="project" value="UniProtKB-SubCell"/>
</dbReference>
<feature type="region of interest" description="Disordered" evidence="6">
    <location>
        <begin position="1"/>
        <end position="20"/>
    </location>
</feature>
<keyword evidence="7" id="KW-1133">Transmembrane helix</keyword>
<keyword evidence="10" id="KW-1185">Reference proteome</keyword>
<feature type="region of interest" description="Disordered" evidence="6">
    <location>
        <begin position="416"/>
        <end position="435"/>
    </location>
</feature>
<gene>
    <name evidence="9" type="ORF">PHLGIDRAFT_173935</name>
</gene>
<evidence type="ECO:0000256" key="6">
    <source>
        <dbReference type="SAM" id="MobiDB-lite"/>
    </source>
</evidence>
<feature type="compositionally biased region" description="Low complexity" evidence="6">
    <location>
        <begin position="311"/>
        <end position="333"/>
    </location>
</feature>
<name>A0A0C3SEW7_PHLG1</name>
<dbReference type="Proteomes" id="UP000053257">
    <property type="component" value="Unassembled WGS sequence"/>
</dbReference>
<keyword evidence="7" id="KW-0472">Membrane</keyword>
<dbReference type="GO" id="GO:0030145">
    <property type="term" value="F:manganese ion binding"/>
    <property type="evidence" value="ECO:0007669"/>
    <property type="project" value="InterPro"/>
</dbReference>
<dbReference type="SMART" id="SM00835">
    <property type="entry name" value="Cupin_1"/>
    <property type="match status" value="1"/>
</dbReference>
<dbReference type="InterPro" id="IPR011051">
    <property type="entry name" value="RmlC_Cupin_sf"/>
</dbReference>
<evidence type="ECO:0000313" key="9">
    <source>
        <dbReference type="EMBL" id="KIP11055.1"/>
    </source>
</evidence>
<dbReference type="InterPro" id="IPR001929">
    <property type="entry name" value="Germin"/>
</dbReference>
<dbReference type="InterPro" id="IPR006045">
    <property type="entry name" value="Cupin_1"/>
</dbReference>
<keyword evidence="7" id="KW-0812">Transmembrane</keyword>
<evidence type="ECO:0000256" key="4">
    <source>
        <dbReference type="ARBA" id="ARBA00022723"/>
    </source>
</evidence>
<feature type="transmembrane region" description="Helical" evidence="7">
    <location>
        <begin position="352"/>
        <end position="376"/>
    </location>
</feature>
<dbReference type="SUPFAM" id="SSF51182">
    <property type="entry name" value="RmlC-like cupins"/>
    <property type="match status" value="1"/>
</dbReference>
<evidence type="ECO:0000256" key="2">
    <source>
        <dbReference type="ARBA" id="ARBA00007456"/>
    </source>
</evidence>
<proteinExistence type="inferred from homology"/>
<sequence>MSCTATVPPRDPLTLGRSGHPLKRVGGRARVFCIKPRRHGLQSARTFVSFLRAMLSSLSLTLSLALGMGAAAQTVADKVAMLRLAPTEVDRIKLLSDDDFTFDFLHQSTGVTTGGAGHTVAASSGNFPALIGNGMAMTVGFLGPCGMNTPHVHPRATEFNFVVNGTLSAGLLVENGARFVAHDLQSGQAAVFPRGAIHFEFNNGCEPAMFVAAFNDEDPGVDQVAQRFFGLPPAIVDATLGGIGVEQVAGLESKIPDNIALGSDECLQRCGISRGNQPTNQRQARVSANALPSGFSGPSVADSPPATATYSLPSFSPSPATPTGSSSQQTSNSDAVRGGASIVDSNGKPDPLVLSLLIVVCALAAGYVALAIVWCVRRRREKTDRTRGMKYFKTGPDFAPQGAIFEAEKAQPFERYSGAHDSERITPYDAPSGGA</sequence>
<feature type="compositionally biased region" description="Basic and acidic residues" evidence="6">
    <location>
        <begin position="416"/>
        <end position="426"/>
    </location>
</feature>
<dbReference type="AlphaFoldDB" id="A0A0C3SEW7"/>
<dbReference type="CDD" id="cd02241">
    <property type="entry name" value="cupin_OxOx"/>
    <property type="match status" value="1"/>
</dbReference>
<feature type="domain" description="Cupin type-1" evidence="8">
    <location>
        <begin position="102"/>
        <end position="249"/>
    </location>
</feature>
<evidence type="ECO:0000256" key="1">
    <source>
        <dbReference type="ARBA" id="ARBA00004613"/>
    </source>
</evidence>
<evidence type="ECO:0000256" key="7">
    <source>
        <dbReference type="SAM" id="Phobius"/>
    </source>
</evidence>
<dbReference type="Gene3D" id="2.60.120.10">
    <property type="entry name" value="Jelly Rolls"/>
    <property type="match status" value="1"/>
</dbReference>
<protein>
    <recommendedName>
        <fullName evidence="8">Cupin type-1 domain-containing protein</fullName>
    </recommendedName>
</protein>
<dbReference type="HOGENOM" id="CLU_061239_2_0_1"/>
<feature type="region of interest" description="Disordered" evidence="6">
    <location>
        <begin position="293"/>
        <end position="342"/>
    </location>
</feature>
<dbReference type="PANTHER" id="PTHR31238">
    <property type="entry name" value="GERMIN-LIKE PROTEIN SUBFAMILY 3 MEMBER 3"/>
    <property type="match status" value="1"/>
</dbReference>
<dbReference type="OrthoDB" id="1921208at2759"/>
<evidence type="ECO:0000256" key="5">
    <source>
        <dbReference type="ARBA" id="ARBA00023211"/>
    </source>
</evidence>
<accession>A0A0C3SEW7</accession>
<keyword evidence="4" id="KW-0479">Metal-binding</keyword>
<evidence type="ECO:0000313" key="10">
    <source>
        <dbReference type="Proteomes" id="UP000053257"/>
    </source>
</evidence>
<reference evidence="9 10" key="1">
    <citation type="journal article" date="2014" name="PLoS Genet.">
        <title>Analysis of the Phlebiopsis gigantea genome, transcriptome and secretome provides insight into its pioneer colonization strategies of wood.</title>
        <authorList>
            <person name="Hori C."/>
            <person name="Ishida T."/>
            <person name="Igarashi K."/>
            <person name="Samejima M."/>
            <person name="Suzuki H."/>
            <person name="Master E."/>
            <person name="Ferreira P."/>
            <person name="Ruiz-Duenas F.J."/>
            <person name="Held B."/>
            <person name="Canessa P."/>
            <person name="Larrondo L.F."/>
            <person name="Schmoll M."/>
            <person name="Druzhinina I.S."/>
            <person name="Kubicek C.P."/>
            <person name="Gaskell J.A."/>
            <person name="Kersten P."/>
            <person name="St John F."/>
            <person name="Glasner J."/>
            <person name="Sabat G."/>
            <person name="Splinter BonDurant S."/>
            <person name="Syed K."/>
            <person name="Yadav J."/>
            <person name="Mgbeahuruike A.C."/>
            <person name="Kovalchuk A."/>
            <person name="Asiegbu F.O."/>
            <person name="Lackner G."/>
            <person name="Hoffmeister D."/>
            <person name="Rencoret J."/>
            <person name="Gutierrez A."/>
            <person name="Sun H."/>
            <person name="Lindquist E."/>
            <person name="Barry K."/>
            <person name="Riley R."/>
            <person name="Grigoriev I.V."/>
            <person name="Henrissat B."/>
            <person name="Kues U."/>
            <person name="Berka R.M."/>
            <person name="Martinez A.T."/>
            <person name="Covert S.F."/>
            <person name="Blanchette R.A."/>
            <person name="Cullen D."/>
        </authorList>
    </citation>
    <scope>NUCLEOTIDE SEQUENCE [LARGE SCALE GENOMIC DNA]</scope>
    <source>
        <strain evidence="9 10">11061_1 CR5-6</strain>
    </source>
</reference>
<comment type="subcellular location">
    <subcellularLocation>
        <location evidence="1">Secreted</location>
    </subcellularLocation>
</comment>